<evidence type="ECO:0000256" key="3">
    <source>
        <dbReference type="ARBA" id="ARBA00022801"/>
    </source>
</evidence>
<dbReference type="Gene3D" id="3.40.720.10">
    <property type="entry name" value="Alkaline Phosphatase, subunit A"/>
    <property type="match status" value="1"/>
</dbReference>
<dbReference type="PROSITE" id="PS00523">
    <property type="entry name" value="SULFATASE_1"/>
    <property type="match status" value="1"/>
</dbReference>
<dbReference type="InterPro" id="IPR024607">
    <property type="entry name" value="Sulfatase_CS"/>
</dbReference>
<keyword evidence="2 6" id="KW-0732">Signal</keyword>
<evidence type="ECO:0000256" key="6">
    <source>
        <dbReference type="SAM" id="SignalP"/>
    </source>
</evidence>
<keyword evidence="3 8" id="KW-0378">Hydrolase</keyword>
<reference evidence="8 9" key="1">
    <citation type="submission" date="2019-02" db="EMBL/GenBank/DDBJ databases">
        <title>Deep-cultivation of Planctomycetes and their phenomic and genomic characterization uncovers novel biology.</title>
        <authorList>
            <person name="Wiegand S."/>
            <person name="Jogler M."/>
            <person name="Boedeker C."/>
            <person name="Pinto D."/>
            <person name="Vollmers J."/>
            <person name="Rivas-Marin E."/>
            <person name="Kohn T."/>
            <person name="Peeters S.H."/>
            <person name="Heuer A."/>
            <person name="Rast P."/>
            <person name="Oberbeckmann S."/>
            <person name="Bunk B."/>
            <person name="Jeske O."/>
            <person name="Meyerdierks A."/>
            <person name="Storesund J.E."/>
            <person name="Kallscheuer N."/>
            <person name="Luecker S."/>
            <person name="Lage O.M."/>
            <person name="Pohl T."/>
            <person name="Merkel B.J."/>
            <person name="Hornburger P."/>
            <person name="Mueller R.-W."/>
            <person name="Bruemmer F."/>
            <person name="Labrenz M."/>
            <person name="Spormann A.M."/>
            <person name="Op Den Camp H."/>
            <person name="Overmann J."/>
            <person name="Amann R."/>
            <person name="Jetten M.S.M."/>
            <person name="Mascher T."/>
            <person name="Medema M.H."/>
            <person name="Devos D.P."/>
            <person name="Kaster A.-K."/>
            <person name="Ovreas L."/>
            <person name="Rohde M."/>
            <person name="Galperin M.Y."/>
            <person name="Jogler C."/>
        </authorList>
    </citation>
    <scope>NUCLEOTIDE SEQUENCE [LARGE SCALE GENOMIC DNA]</scope>
    <source>
        <strain evidence="8 9">Pla123a</strain>
    </source>
</reference>
<dbReference type="Proteomes" id="UP000318478">
    <property type="component" value="Unassembled WGS sequence"/>
</dbReference>
<dbReference type="Pfam" id="PF00884">
    <property type="entry name" value="Sulfatase"/>
    <property type="match status" value="1"/>
</dbReference>
<feature type="chain" id="PRO_5022897456" evidence="6">
    <location>
        <begin position="27"/>
        <end position="522"/>
    </location>
</feature>
<protein>
    <submittedName>
        <fullName evidence="8">Arylsulfatase</fullName>
        <ecNumber evidence="8">3.1.6.1</ecNumber>
    </submittedName>
</protein>
<dbReference type="PANTHER" id="PTHR43108">
    <property type="entry name" value="N-ACETYLGLUCOSAMINE-6-SULFATASE FAMILY MEMBER"/>
    <property type="match status" value="1"/>
</dbReference>
<gene>
    <name evidence="8" type="primary">atsA_6</name>
    <name evidence="8" type="ORF">Pla123a_05470</name>
</gene>
<name>A0A5C5ZF76_9BACT</name>
<dbReference type="InterPro" id="IPR000917">
    <property type="entry name" value="Sulfatase_N"/>
</dbReference>
<evidence type="ECO:0000313" key="9">
    <source>
        <dbReference type="Proteomes" id="UP000318478"/>
    </source>
</evidence>
<keyword evidence="9" id="KW-1185">Reference proteome</keyword>
<dbReference type="OrthoDB" id="237120at2"/>
<comment type="caution">
    <text evidence="8">The sequence shown here is derived from an EMBL/GenBank/DDBJ whole genome shotgun (WGS) entry which is preliminary data.</text>
</comment>
<evidence type="ECO:0000313" key="8">
    <source>
        <dbReference type="EMBL" id="TWT85740.1"/>
    </source>
</evidence>
<dbReference type="EMBL" id="SJPO01000001">
    <property type="protein sequence ID" value="TWT85740.1"/>
    <property type="molecule type" value="Genomic_DNA"/>
</dbReference>
<evidence type="ECO:0000259" key="7">
    <source>
        <dbReference type="Pfam" id="PF00884"/>
    </source>
</evidence>
<evidence type="ECO:0000256" key="4">
    <source>
        <dbReference type="ARBA" id="ARBA00023180"/>
    </source>
</evidence>
<evidence type="ECO:0000256" key="1">
    <source>
        <dbReference type="ARBA" id="ARBA00008779"/>
    </source>
</evidence>
<feature type="domain" description="Sulfatase N-terminal" evidence="7">
    <location>
        <begin position="29"/>
        <end position="405"/>
    </location>
</feature>
<dbReference type="CDD" id="cd16031">
    <property type="entry name" value="G6S_like"/>
    <property type="match status" value="1"/>
</dbReference>
<dbReference type="SUPFAM" id="SSF53649">
    <property type="entry name" value="Alkaline phosphatase-like"/>
    <property type="match status" value="1"/>
</dbReference>
<evidence type="ECO:0000256" key="2">
    <source>
        <dbReference type="ARBA" id="ARBA00022729"/>
    </source>
</evidence>
<evidence type="ECO:0000256" key="5">
    <source>
        <dbReference type="SAM" id="MobiDB-lite"/>
    </source>
</evidence>
<dbReference type="PANTHER" id="PTHR43108:SF6">
    <property type="entry name" value="N-SULPHOGLUCOSAMINE SULPHOHYDROLASE"/>
    <property type="match status" value="1"/>
</dbReference>
<dbReference type="AlphaFoldDB" id="A0A5C5ZF76"/>
<feature type="signal peptide" evidence="6">
    <location>
        <begin position="1"/>
        <end position="26"/>
    </location>
</feature>
<dbReference type="EC" id="3.1.6.1" evidence="8"/>
<dbReference type="PROSITE" id="PS00149">
    <property type="entry name" value="SULFATASE_2"/>
    <property type="match status" value="1"/>
</dbReference>
<organism evidence="8 9">
    <name type="scientific">Posidoniimonas polymericola</name>
    <dbReference type="NCBI Taxonomy" id="2528002"/>
    <lineage>
        <taxon>Bacteria</taxon>
        <taxon>Pseudomonadati</taxon>
        <taxon>Planctomycetota</taxon>
        <taxon>Planctomycetia</taxon>
        <taxon>Pirellulales</taxon>
        <taxon>Lacipirellulaceae</taxon>
        <taxon>Posidoniimonas</taxon>
    </lineage>
</organism>
<dbReference type="InterPro" id="IPR017850">
    <property type="entry name" value="Alkaline_phosphatase_core_sf"/>
</dbReference>
<sequence precursor="true">MGRDTTRPTLAVLVALIAAGAATAEAERPNIVFIMSDDHAYQAISAYDGSLNQTPNLDRLAAEGVRFDRCYVTDSICSPSRACILTGKYGHRNGVTNNYTKFDGGQVTFPKLLQRAGYQTAMIGKWHLGSDPTGFDHWDILPGQGKYYRPDFRTADGQRAVDGYVTDVTTDLAVRWLTEQRATDKPFLLMMHHKAPHRPWDPAPDKLAAYRGREFPQPATFDDDYQGRASAARLAEMRIEQMRPSPDLKIWDDDDRHRRWLYKHMSDAARAKWEQEIDPRWEQWAGGNDPRVGDPPLQKRRWMWELYLQDYLACVDSVDESVGRVLATLEEQGLADNTIVVYTSDQGFYLGEHGWFDKRLMYEQSLRTPLLIRWPAASSVEAGRVEKQIVSNVDFAATFLDVAGADVPDAVQGRSFLPMLSGQTPPDWREDLYYHYREGPERDHAVARHEGVTNGRLKLIHYYETSEWELFDLEADPHEVRSVYDTPAYAERQTRMHHRLGELRKELGVPDPTPNGPVALGQ</sequence>
<feature type="region of interest" description="Disordered" evidence="5">
    <location>
        <begin position="503"/>
        <end position="522"/>
    </location>
</feature>
<dbReference type="GO" id="GO:0004065">
    <property type="term" value="F:arylsulfatase activity"/>
    <property type="evidence" value="ECO:0007669"/>
    <property type="project" value="UniProtKB-EC"/>
</dbReference>
<accession>A0A5C5ZF76</accession>
<keyword evidence="4" id="KW-0325">Glycoprotein</keyword>
<proteinExistence type="inferred from homology"/>
<comment type="similarity">
    <text evidence="1">Belongs to the sulfatase family.</text>
</comment>